<dbReference type="EMBL" id="CAJVQB010007523">
    <property type="protein sequence ID" value="CAG8704902.1"/>
    <property type="molecule type" value="Genomic_DNA"/>
</dbReference>
<feature type="compositionally biased region" description="Acidic residues" evidence="1">
    <location>
        <begin position="1"/>
        <end position="19"/>
    </location>
</feature>
<evidence type="ECO:0000313" key="3">
    <source>
        <dbReference type="Proteomes" id="UP000789901"/>
    </source>
</evidence>
<comment type="caution">
    <text evidence="2">The sequence shown here is derived from an EMBL/GenBank/DDBJ whole genome shotgun (WGS) entry which is preliminary data.</text>
</comment>
<gene>
    <name evidence="2" type="ORF">GMARGA_LOCUS12369</name>
</gene>
<proteinExistence type="predicted"/>
<feature type="region of interest" description="Disordered" evidence="1">
    <location>
        <begin position="1"/>
        <end position="21"/>
    </location>
</feature>
<evidence type="ECO:0000313" key="2">
    <source>
        <dbReference type="EMBL" id="CAG8704902.1"/>
    </source>
</evidence>
<sequence length="50" mass="5838">NSLTDSENESDLTDSEEDLYPLAKGQSFSDWNDVKNWLTNHGHERELPFR</sequence>
<feature type="non-terminal residue" evidence="2">
    <location>
        <position position="1"/>
    </location>
</feature>
<accession>A0ABN7UYZ9</accession>
<dbReference type="Proteomes" id="UP000789901">
    <property type="component" value="Unassembled WGS sequence"/>
</dbReference>
<organism evidence="2 3">
    <name type="scientific">Gigaspora margarita</name>
    <dbReference type="NCBI Taxonomy" id="4874"/>
    <lineage>
        <taxon>Eukaryota</taxon>
        <taxon>Fungi</taxon>
        <taxon>Fungi incertae sedis</taxon>
        <taxon>Mucoromycota</taxon>
        <taxon>Glomeromycotina</taxon>
        <taxon>Glomeromycetes</taxon>
        <taxon>Diversisporales</taxon>
        <taxon>Gigasporaceae</taxon>
        <taxon>Gigaspora</taxon>
    </lineage>
</organism>
<reference evidence="2 3" key="1">
    <citation type="submission" date="2021-06" db="EMBL/GenBank/DDBJ databases">
        <authorList>
            <person name="Kallberg Y."/>
            <person name="Tangrot J."/>
            <person name="Rosling A."/>
        </authorList>
    </citation>
    <scope>NUCLEOTIDE SEQUENCE [LARGE SCALE GENOMIC DNA]</scope>
    <source>
        <strain evidence="2 3">120-4 pot B 10/14</strain>
    </source>
</reference>
<keyword evidence="3" id="KW-1185">Reference proteome</keyword>
<evidence type="ECO:0000256" key="1">
    <source>
        <dbReference type="SAM" id="MobiDB-lite"/>
    </source>
</evidence>
<name>A0ABN7UYZ9_GIGMA</name>
<protein>
    <submittedName>
        <fullName evidence="2">18215_t:CDS:1</fullName>
    </submittedName>
</protein>